<evidence type="ECO:0000313" key="2">
    <source>
        <dbReference type="EMBL" id="KAI5059641.1"/>
    </source>
</evidence>
<protein>
    <submittedName>
        <fullName evidence="2">Uncharacterized protein</fullName>
    </submittedName>
</protein>
<gene>
    <name evidence="2" type="ORF">GOP47_0025960</name>
</gene>
<keyword evidence="1" id="KW-0175">Coiled coil</keyword>
<name>A0A9D4U3S7_ADICA</name>
<proteinExistence type="predicted"/>
<dbReference type="Proteomes" id="UP000886520">
    <property type="component" value="Chromosome 25"/>
</dbReference>
<feature type="coiled-coil region" evidence="1">
    <location>
        <begin position="75"/>
        <end position="108"/>
    </location>
</feature>
<sequence>MQKSDTAESKKLGRKVQLSVKKKLPSVPTEAEAPTPITFAMNPTVSSLSHGSNIRSVNDVVGCIHAIQDFTVFQAKKLEEQYAKLQTKSEAEESLALADQRYRDLQKHVLELGS</sequence>
<dbReference type="AlphaFoldDB" id="A0A9D4U3S7"/>
<dbReference type="EMBL" id="JABFUD020000025">
    <property type="protein sequence ID" value="KAI5059641.1"/>
    <property type="molecule type" value="Genomic_DNA"/>
</dbReference>
<organism evidence="2 3">
    <name type="scientific">Adiantum capillus-veneris</name>
    <name type="common">Maidenhair fern</name>
    <dbReference type="NCBI Taxonomy" id="13818"/>
    <lineage>
        <taxon>Eukaryota</taxon>
        <taxon>Viridiplantae</taxon>
        <taxon>Streptophyta</taxon>
        <taxon>Embryophyta</taxon>
        <taxon>Tracheophyta</taxon>
        <taxon>Polypodiopsida</taxon>
        <taxon>Polypodiidae</taxon>
        <taxon>Polypodiales</taxon>
        <taxon>Pteridineae</taxon>
        <taxon>Pteridaceae</taxon>
        <taxon>Vittarioideae</taxon>
        <taxon>Adiantum</taxon>
    </lineage>
</organism>
<comment type="caution">
    <text evidence="2">The sequence shown here is derived from an EMBL/GenBank/DDBJ whole genome shotgun (WGS) entry which is preliminary data.</text>
</comment>
<keyword evidence="3" id="KW-1185">Reference proteome</keyword>
<accession>A0A9D4U3S7</accession>
<evidence type="ECO:0000313" key="3">
    <source>
        <dbReference type="Proteomes" id="UP000886520"/>
    </source>
</evidence>
<reference evidence="2" key="1">
    <citation type="submission" date="2021-01" db="EMBL/GenBank/DDBJ databases">
        <title>Adiantum capillus-veneris genome.</title>
        <authorList>
            <person name="Fang Y."/>
            <person name="Liao Q."/>
        </authorList>
    </citation>
    <scope>NUCLEOTIDE SEQUENCE</scope>
    <source>
        <strain evidence="2">H3</strain>
        <tissue evidence="2">Leaf</tissue>
    </source>
</reference>
<evidence type="ECO:0000256" key="1">
    <source>
        <dbReference type="SAM" id="Coils"/>
    </source>
</evidence>